<dbReference type="PANTHER" id="PTHR33055">
    <property type="entry name" value="TRANSPOSASE FOR INSERTION SEQUENCE ELEMENT IS1111A"/>
    <property type="match status" value="1"/>
</dbReference>
<comment type="caution">
    <text evidence="2">The sequence shown here is derived from an EMBL/GenBank/DDBJ whole genome shotgun (WGS) entry which is preliminary data.</text>
</comment>
<evidence type="ECO:0000313" key="3">
    <source>
        <dbReference type="Proteomes" id="UP001519273"/>
    </source>
</evidence>
<protein>
    <submittedName>
        <fullName evidence="2">Transposase</fullName>
    </submittedName>
</protein>
<keyword evidence="3" id="KW-1185">Reference proteome</keyword>
<dbReference type="PANTHER" id="PTHR33055:SF13">
    <property type="entry name" value="TRANSPOSASE"/>
    <property type="match status" value="1"/>
</dbReference>
<sequence length="291" mass="33363">MARVLRDELHHLPDANPMDIYWAISQLVTTRRGLVKGLSSHVRKLHQQVAYHYPSYQLFFSEVEGKTALQFWKTYPAPHHLDGVGADKLAEFLRSHSNNGLSTKKAKQILALIKQDGNTRREFQERRDFNVQSIVRSIVFNQEEIARVDEQLKEQMSELNLKLETMSGIDLVTAAYFVAEIGNVHRFESADKLAKYAGVAPLLIGSGDNHRHRKSKQGDRDLHELFEQLAVRQIAVTRGKKEPRNPYFHHYYEQKLAAGKTKKQALVCIMRKLVNIIYGMMKDGTAYKAPP</sequence>
<dbReference type="Proteomes" id="UP001519273">
    <property type="component" value="Unassembled WGS sequence"/>
</dbReference>
<name>A0ABS4H0W6_9BACL</name>
<dbReference type="InterPro" id="IPR047650">
    <property type="entry name" value="Transpos_IS110"/>
</dbReference>
<dbReference type="Pfam" id="PF02371">
    <property type="entry name" value="Transposase_20"/>
    <property type="match status" value="1"/>
</dbReference>
<evidence type="ECO:0000259" key="1">
    <source>
        <dbReference type="Pfam" id="PF02371"/>
    </source>
</evidence>
<feature type="domain" description="Transposase IS116/IS110/IS902 C-terminal" evidence="1">
    <location>
        <begin position="162"/>
        <end position="236"/>
    </location>
</feature>
<proteinExistence type="predicted"/>
<dbReference type="EMBL" id="JAGGKP010000001">
    <property type="protein sequence ID" value="MBP1936012.1"/>
    <property type="molecule type" value="Genomic_DNA"/>
</dbReference>
<evidence type="ECO:0000313" key="2">
    <source>
        <dbReference type="EMBL" id="MBP1936012.1"/>
    </source>
</evidence>
<reference evidence="2 3" key="1">
    <citation type="submission" date="2021-03" db="EMBL/GenBank/DDBJ databases">
        <title>Genomic Encyclopedia of Type Strains, Phase IV (KMG-IV): sequencing the most valuable type-strain genomes for metagenomic binning, comparative biology and taxonomic classification.</title>
        <authorList>
            <person name="Goeker M."/>
        </authorList>
    </citation>
    <scope>NUCLEOTIDE SEQUENCE [LARGE SCALE GENOMIC DNA]</scope>
    <source>
        <strain evidence="2 3">DSM 23491</strain>
    </source>
</reference>
<gene>
    <name evidence="2" type="ORF">J2Z20_000873</name>
</gene>
<dbReference type="InterPro" id="IPR003346">
    <property type="entry name" value="Transposase_20"/>
</dbReference>
<organism evidence="2 3">
    <name type="scientific">Paenibacillus sediminis</name>
    <dbReference type="NCBI Taxonomy" id="664909"/>
    <lineage>
        <taxon>Bacteria</taxon>
        <taxon>Bacillati</taxon>
        <taxon>Bacillota</taxon>
        <taxon>Bacilli</taxon>
        <taxon>Bacillales</taxon>
        <taxon>Paenibacillaceae</taxon>
        <taxon>Paenibacillus</taxon>
    </lineage>
</organism>
<accession>A0ABS4H0W6</accession>